<accession>A0ABW3V127</accession>
<dbReference type="Proteomes" id="UP001597263">
    <property type="component" value="Unassembled WGS sequence"/>
</dbReference>
<reference evidence="2" key="1">
    <citation type="journal article" date="2019" name="Int. J. Syst. Evol. Microbiol.">
        <title>The Global Catalogue of Microorganisms (GCM) 10K type strain sequencing project: providing services to taxonomists for standard genome sequencing and annotation.</title>
        <authorList>
            <consortium name="The Broad Institute Genomics Platform"/>
            <consortium name="The Broad Institute Genome Sequencing Center for Infectious Disease"/>
            <person name="Wu L."/>
            <person name="Ma J."/>
        </authorList>
    </citation>
    <scope>NUCLEOTIDE SEQUENCE [LARGE SCALE GENOMIC DNA]</scope>
    <source>
        <strain evidence="2">CCUG 49584</strain>
    </source>
</reference>
<evidence type="ECO:0000313" key="1">
    <source>
        <dbReference type="EMBL" id="MFD1226713.1"/>
    </source>
</evidence>
<gene>
    <name evidence="1" type="ORF">ACFQ35_06045</name>
</gene>
<dbReference type="EMBL" id="JBHTMA010000032">
    <property type="protein sequence ID" value="MFD1226713.1"/>
    <property type="molecule type" value="Genomic_DNA"/>
</dbReference>
<protein>
    <submittedName>
        <fullName evidence="1">Uncharacterized protein</fullName>
    </submittedName>
</protein>
<proteinExistence type="predicted"/>
<name>A0ABW3V127_9HYPH</name>
<dbReference type="RefSeq" id="WP_374807193.1">
    <property type="nucleotide sequence ID" value="NZ_JBHEEF010000010.1"/>
</dbReference>
<sequence>MTPWSWYAGQVDEFAYDLACDEPSREAAISTAVAQLEVGDQFQIIEARSSEAKRHEDDDRIIPFLRTRNHELVTVTTALKSQTGGK</sequence>
<evidence type="ECO:0000313" key="2">
    <source>
        <dbReference type="Proteomes" id="UP001597263"/>
    </source>
</evidence>
<comment type="caution">
    <text evidence="1">The sequence shown here is derived from an EMBL/GenBank/DDBJ whole genome shotgun (WGS) entry which is preliminary data.</text>
</comment>
<organism evidence="1 2">
    <name type="scientific">Pseudochrobactrum kiredjianiae</name>
    <dbReference type="NCBI Taxonomy" id="386305"/>
    <lineage>
        <taxon>Bacteria</taxon>
        <taxon>Pseudomonadati</taxon>
        <taxon>Pseudomonadota</taxon>
        <taxon>Alphaproteobacteria</taxon>
        <taxon>Hyphomicrobiales</taxon>
        <taxon>Brucellaceae</taxon>
        <taxon>Pseudochrobactrum</taxon>
    </lineage>
</organism>
<keyword evidence="2" id="KW-1185">Reference proteome</keyword>